<dbReference type="InterPro" id="IPR027417">
    <property type="entry name" value="P-loop_NTPase"/>
</dbReference>
<keyword evidence="2" id="KW-0472">Membrane</keyword>
<organism evidence="4 5">
    <name type="scientific">Desulfobacula phenolica</name>
    <dbReference type="NCBI Taxonomy" id="90732"/>
    <lineage>
        <taxon>Bacteria</taxon>
        <taxon>Pseudomonadati</taxon>
        <taxon>Thermodesulfobacteriota</taxon>
        <taxon>Desulfobacteria</taxon>
        <taxon>Desulfobacterales</taxon>
        <taxon>Desulfobacteraceae</taxon>
        <taxon>Desulfobacula</taxon>
    </lineage>
</organism>
<accession>A0A1H2JLE3</accession>
<sequence length="465" mass="52481">MIIPEFAVLGHPNEGKSSVVSTLTEDDRIKVSRIPGETTVSKAYTVKIDGEDIIRFVDTPGFQVPRQTLAWFRAFDGDPDLIVERFIDTFKQDPFFADECELMGPVAKGAGIIYVVDGSRPVRDDDLAEMEILRLTSRPRMAIINSKTDGKDYTSDWKFEFRKHFNAIRMFNSNTANFTERIKMLESLKSIDQEWEPVLSRVILAFKKDWQKRNRLAGACMTRTIEQSLSFFICETITSTDQDQIKEKLNEKYQAHIKDLEKQMFKKIRTLFKHNLFEVHLPEYSILRHDLFSKQTWELLGLTKEQLAATGAIIGGTVGAVLDTAAAGITFGVFTAIGGILGAGSALFSGRKIAAKKTAGMRLGGDKLQLGPNKNIQFLYILMDRALIYYSHMINRPHGRRDLTDLPQNTKSGKKGFSTGFTSRQRTVCAKFFKAVNGRSLIKEKTALSDFEDLVETMLKNISSQ</sequence>
<dbReference type="AlphaFoldDB" id="A0A1H2JLE3"/>
<keyword evidence="2" id="KW-1133">Transmembrane helix</keyword>
<evidence type="ECO:0000313" key="4">
    <source>
        <dbReference type="EMBL" id="SDU56971.1"/>
    </source>
</evidence>
<dbReference type="RefSeq" id="WP_092237324.1">
    <property type="nucleotide sequence ID" value="NZ_FNLL01000013.1"/>
</dbReference>
<reference evidence="5" key="1">
    <citation type="submission" date="2016-10" db="EMBL/GenBank/DDBJ databases">
        <authorList>
            <person name="Varghese N."/>
            <person name="Submissions S."/>
        </authorList>
    </citation>
    <scope>NUCLEOTIDE SEQUENCE [LARGE SCALE GENOMIC DNA]</scope>
    <source>
        <strain evidence="5">DSM 3384</strain>
    </source>
</reference>
<feature type="domain" description="G" evidence="3">
    <location>
        <begin position="6"/>
        <end position="125"/>
    </location>
</feature>
<proteinExistence type="predicted"/>
<feature type="transmembrane region" description="Helical" evidence="2">
    <location>
        <begin position="325"/>
        <end position="348"/>
    </location>
</feature>
<evidence type="ECO:0000259" key="3">
    <source>
        <dbReference type="Pfam" id="PF01926"/>
    </source>
</evidence>
<protein>
    <submittedName>
        <fullName evidence="4">50S ribosome-binding GTPase</fullName>
    </submittedName>
</protein>
<dbReference type="Pfam" id="PF11981">
    <property type="entry name" value="DUF3482"/>
    <property type="match status" value="1"/>
</dbReference>
<dbReference type="InterPro" id="IPR021871">
    <property type="entry name" value="DUF3482"/>
</dbReference>
<dbReference type="EMBL" id="FNLL01000013">
    <property type="protein sequence ID" value="SDU56971.1"/>
    <property type="molecule type" value="Genomic_DNA"/>
</dbReference>
<feature type="region of interest" description="Disordered" evidence="1">
    <location>
        <begin position="400"/>
        <end position="419"/>
    </location>
</feature>
<dbReference type="SUPFAM" id="SSF52540">
    <property type="entry name" value="P-loop containing nucleoside triphosphate hydrolases"/>
    <property type="match status" value="1"/>
</dbReference>
<gene>
    <name evidence="4" type="ORF">SAMN04487931_11354</name>
</gene>
<name>A0A1H2JLE3_9BACT</name>
<evidence type="ECO:0000256" key="2">
    <source>
        <dbReference type="SAM" id="Phobius"/>
    </source>
</evidence>
<dbReference type="Proteomes" id="UP000199608">
    <property type="component" value="Unassembled WGS sequence"/>
</dbReference>
<dbReference type="Pfam" id="PF01926">
    <property type="entry name" value="MMR_HSR1"/>
    <property type="match status" value="1"/>
</dbReference>
<keyword evidence="5" id="KW-1185">Reference proteome</keyword>
<evidence type="ECO:0000256" key="1">
    <source>
        <dbReference type="SAM" id="MobiDB-lite"/>
    </source>
</evidence>
<evidence type="ECO:0000313" key="5">
    <source>
        <dbReference type="Proteomes" id="UP000199608"/>
    </source>
</evidence>
<keyword evidence="2" id="KW-0812">Transmembrane</keyword>
<dbReference type="InterPro" id="IPR006073">
    <property type="entry name" value="GTP-bd"/>
</dbReference>
<dbReference type="GO" id="GO:0005525">
    <property type="term" value="F:GTP binding"/>
    <property type="evidence" value="ECO:0007669"/>
    <property type="project" value="InterPro"/>
</dbReference>
<dbReference type="Gene3D" id="3.40.50.300">
    <property type="entry name" value="P-loop containing nucleotide triphosphate hydrolases"/>
    <property type="match status" value="1"/>
</dbReference>